<dbReference type="GO" id="GO:0003677">
    <property type="term" value="F:DNA binding"/>
    <property type="evidence" value="ECO:0007669"/>
    <property type="project" value="UniProtKB-KW"/>
</dbReference>
<dbReference type="InterPro" id="IPR009072">
    <property type="entry name" value="Histone-fold"/>
</dbReference>
<comment type="subunit">
    <text evidence="1">The nucleosome is a histone octamer containing two molecules each of H2A, H2B, H3 and H4 assembled in one H3-H4 heterotetramer and two H2A-H2B heterodimers. The octamer wraps approximately 147 bp of DNA.</text>
</comment>
<dbReference type="GO" id="GO:0000786">
    <property type="term" value="C:nucleosome"/>
    <property type="evidence" value="ECO:0007669"/>
    <property type="project" value="UniProtKB-KW"/>
</dbReference>
<evidence type="ECO:0000256" key="1">
    <source>
        <dbReference type="RuleBase" id="RU003767"/>
    </source>
</evidence>
<dbReference type="InterPro" id="IPR002119">
    <property type="entry name" value="Histone_H2A"/>
</dbReference>
<name>A0A9P0H3V7_NEZVI</name>
<dbReference type="SMART" id="SM00414">
    <property type="entry name" value="H2A"/>
    <property type="match status" value="1"/>
</dbReference>
<evidence type="ECO:0000313" key="3">
    <source>
        <dbReference type="Proteomes" id="UP001152798"/>
    </source>
</evidence>
<evidence type="ECO:0000313" key="2">
    <source>
        <dbReference type="EMBL" id="CAH1394921.1"/>
    </source>
</evidence>
<keyword evidence="1" id="KW-0238">DNA-binding</keyword>
<reference evidence="2" key="1">
    <citation type="submission" date="2022-01" db="EMBL/GenBank/DDBJ databases">
        <authorList>
            <person name="King R."/>
        </authorList>
    </citation>
    <scope>NUCLEOTIDE SEQUENCE</scope>
</reference>
<organism evidence="2 3">
    <name type="scientific">Nezara viridula</name>
    <name type="common">Southern green stink bug</name>
    <name type="synonym">Cimex viridulus</name>
    <dbReference type="NCBI Taxonomy" id="85310"/>
    <lineage>
        <taxon>Eukaryota</taxon>
        <taxon>Metazoa</taxon>
        <taxon>Ecdysozoa</taxon>
        <taxon>Arthropoda</taxon>
        <taxon>Hexapoda</taxon>
        <taxon>Insecta</taxon>
        <taxon>Pterygota</taxon>
        <taxon>Neoptera</taxon>
        <taxon>Paraneoptera</taxon>
        <taxon>Hemiptera</taxon>
        <taxon>Heteroptera</taxon>
        <taxon>Panheteroptera</taxon>
        <taxon>Pentatomomorpha</taxon>
        <taxon>Pentatomoidea</taxon>
        <taxon>Pentatomidae</taxon>
        <taxon>Pentatominae</taxon>
        <taxon>Nezara</taxon>
    </lineage>
</organism>
<dbReference type="GO" id="GO:0046982">
    <property type="term" value="F:protein heterodimerization activity"/>
    <property type="evidence" value="ECO:0007669"/>
    <property type="project" value="InterPro"/>
</dbReference>
<gene>
    <name evidence="2" type="ORF">NEZAVI_LOCUS5282</name>
</gene>
<dbReference type="CDD" id="cd00074">
    <property type="entry name" value="HFD_H2A"/>
    <property type="match status" value="1"/>
</dbReference>
<proteinExistence type="inferred from homology"/>
<comment type="subcellular location">
    <subcellularLocation>
        <location evidence="1">Nucleus</location>
    </subcellularLocation>
</comment>
<keyword evidence="1" id="KW-0544">Nucleosome core</keyword>
<dbReference type="Gene3D" id="1.10.20.10">
    <property type="entry name" value="Histone, subunit A"/>
    <property type="match status" value="1"/>
</dbReference>
<dbReference type="Proteomes" id="UP001152798">
    <property type="component" value="Chromosome 3"/>
</dbReference>
<comment type="similarity">
    <text evidence="1">Belongs to the histone H2A family.</text>
</comment>
<dbReference type="PANTHER" id="PTHR23430">
    <property type="entry name" value="HISTONE H2A"/>
    <property type="match status" value="1"/>
</dbReference>
<dbReference type="EMBL" id="OV725079">
    <property type="protein sequence ID" value="CAH1394921.1"/>
    <property type="molecule type" value="Genomic_DNA"/>
</dbReference>
<dbReference type="GO" id="GO:0005634">
    <property type="term" value="C:nucleus"/>
    <property type="evidence" value="ECO:0007669"/>
    <property type="project" value="UniProtKB-SubCell"/>
</dbReference>
<dbReference type="SUPFAM" id="SSF47113">
    <property type="entry name" value="Histone-fold"/>
    <property type="match status" value="1"/>
</dbReference>
<keyword evidence="1" id="KW-0539">Nucleus</keyword>
<sequence>MQSSVKNNKRHQKIKKDRWCKVGLKFAISKIHKNLKMGNYAERIGCGASVYLTSVLEYLVAEVLHLAGEEVNKSKKMILPKHLVTSIMKDKELSSLLSGAIIMEAALEPHGAREMEKQ</sequence>
<protein>
    <recommendedName>
        <fullName evidence="1">Histone H2A</fullName>
    </recommendedName>
</protein>
<dbReference type="AlphaFoldDB" id="A0A9P0H3V7"/>
<dbReference type="OrthoDB" id="9419637at2759"/>
<keyword evidence="1" id="KW-0158">Chromosome</keyword>
<keyword evidence="3" id="KW-1185">Reference proteome</keyword>
<accession>A0A9P0H3V7</accession>
<dbReference type="GO" id="GO:0030527">
    <property type="term" value="F:structural constituent of chromatin"/>
    <property type="evidence" value="ECO:0007669"/>
    <property type="project" value="InterPro"/>
</dbReference>
<dbReference type="PRINTS" id="PR00620">
    <property type="entry name" value="HISTONEH2A"/>
</dbReference>